<dbReference type="EMBL" id="JAQQBS010000003">
    <property type="protein sequence ID" value="KAK0170556.1"/>
    <property type="molecule type" value="Genomic_DNA"/>
</dbReference>
<proteinExistence type="predicted"/>
<reference evidence="1" key="2">
    <citation type="submission" date="2023-03" db="EMBL/GenBank/DDBJ databases">
        <authorList>
            <person name="Inwood S.N."/>
            <person name="Skelly J.G."/>
            <person name="Guhlin J."/>
            <person name="Harrop T.W.R."/>
            <person name="Goldson S.G."/>
            <person name="Dearden P.K."/>
        </authorList>
    </citation>
    <scope>NUCLEOTIDE SEQUENCE</scope>
    <source>
        <strain evidence="1">Irish</strain>
        <tissue evidence="1">Whole body</tissue>
    </source>
</reference>
<dbReference type="Proteomes" id="UP001168990">
    <property type="component" value="Unassembled WGS sequence"/>
</dbReference>
<accession>A0AA39FJF3</accession>
<name>A0AA39FJF3_9HYME</name>
<keyword evidence="2" id="KW-1185">Reference proteome</keyword>
<reference evidence="1" key="1">
    <citation type="journal article" date="2023" name="bioRxiv">
        <title>Scaffold-level genome assemblies of two parasitoid biocontrol wasps reveal the parthenogenesis mechanism and an associated novel virus.</title>
        <authorList>
            <person name="Inwood S."/>
            <person name="Skelly J."/>
            <person name="Guhlin J."/>
            <person name="Harrop T."/>
            <person name="Goldson S."/>
            <person name="Dearden P."/>
        </authorList>
    </citation>
    <scope>NUCLEOTIDE SEQUENCE</scope>
    <source>
        <strain evidence="1">Irish</strain>
        <tissue evidence="1">Whole body</tissue>
    </source>
</reference>
<protein>
    <submittedName>
        <fullName evidence="1">Uncharacterized protein</fullName>
    </submittedName>
</protein>
<gene>
    <name evidence="1" type="ORF">PV328_008393</name>
</gene>
<organism evidence="1 2">
    <name type="scientific">Microctonus aethiopoides</name>
    <dbReference type="NCBI Taxonomy" id="144406"/>
    <lineage>
        <taxon>Eukaryota</taxon>
        <taxon>Metazoa</taxon>
        <taxon>Ecdysozoa</taxon>
        <taxon>Arthropoda</taxon>
        <taxon>Hexapoda</taxon>
        <taxon>Insecta</taxon>
        <taxon>Pterygota</taxon>
        <taxon>Neoptera</taxon>
        <taxon>Endopterygota</taxon>
        <taxon>Hymenoptera</taxon>
        <taxon>Apocrita</taxon>
        <taxon>Ichneumonoidea</taxon>
        <taxon>Braconidae</taxon>
        <taxon>Euphorinae</taxon>
        <taxon>Microctonus</taxon>
    </lineage>
</organism>
<comment type="caution">
    <text evidence="1">The sequence shown here is derived from an EMBL/GenBank/DDBJ whole genome shotgun (WGS) entry which is preliminary data.</text>
</comment>
<sequence length="123" mass="14018">MNCNEVALPLITFICDRAYVCEKLEECINVYEVSTEKRLPTSPINSGGHRWKIMESSKVVQMYANGWRCEIISTKAPSRSSTQESGEHKPQFMCSYVRKIVEYDSEPDCIAHRLTVWGSAPLL</sequence>
<dbReference type="AlphaFoldDB" id="A0AA39FJF3"/>
<evidence type="ECO:0000313" key="1">
    <source>
        <dbReference type="EMBL" id="KAK0170556.1"/>
    </source>
</evidence>
<evidence type="ECO:0000313" key="2">
    <source>
        <dbReference type="Proteomes" id="UP001168990"/>
    </source>
</evidence>